<accession>A0A1H0MHI5</accession>
<dbReference type="GO" id="GO:0006508">
    <property type="term" value="P:proteolysis"/>
    <property type="evidence" value="ECO:0007669"/>
    <property type="project" value="InterPro"/>
</dbReference>
<dbReference type="InterPro" id="IPR000667">
    <property type="entry name" value="Peptidase_S13"/>
</dbReference>
<proteinExistence type="inferred from homology"/>
<keyword evidence="2" id="KW-0378">Hydrolase</keyword>
<comment type="similarity">
    <text evidence="1">Belongs to the peptidase S13 family.</text>
</comment>
<dbReference type="Gene3D" id="3.40.710.10">
    <property type="entry name" value="DD-peptidase/beta-lactamase superfamily"/>
    <property type="match status" value="1"/>
</dbReference>
<sequence>METATGCATTKAPVLHGLALAVTILLVSCLPLKGVADTFDPRSLIDNGGFLVDRSDSSFGYRQHDQFIPASTLKILTSLAAINILGKEYRFTTLFFVDRQENLFIKGSGDPFLTSEAVLHIARELKQRGVVRVNTLFLDDTSFALGNPMLPGVKVPPSSNPYDAPSSGLAVNFNSLPVKKTGTGLISPGEPQTPLLPLMKDAGRTLPKGDFRINIATAPVPGKMSPSLRYAGELFQAQLEKAGITVKRGFGRRQTPPRLNEKGQPLYIYRGQKSLQEIIEQCLKYSNNFIANQLFLAIGMKVYGEPARWDKSRRVMAEFIDKILKTKKGTVRVVDGSGLSRDNKITCATLVAILDRFRPYAHLLPRKRGHLVKSGTLDGVYCYAGYLESKKKLCPFALLLNQEENSRDALLTRLAALVHHE</sequence>
<keyword evidence="3" id="KW-0121">Carboxypeptidase</keyword>
<dbReference type="Gene3D" id="3.50.80.20">
    <property type="entry name" value="D-Ala-D-Ala carboxypeptidase C, peptidase S13"/>
    <property type="match status" value="1"/>
</dbReference>
<dbReference type="GO" id="GO:0000270">
    <property type="term" value="P:peptidoglycan metabolic process"/>
    <property type="evidence" value="ECO:0007669"/>
    <property type="project" value="TreeGrafter"/>
</dbReference>
<dbReference type="PRINTS" id="PR00922">
    <property type="entry name" value="DADACBPTASE3"/>
</dbReference>
<dbReference type="Pfam" id="PF02113">
    <property type="entry name" value="Peptidase_S13"/>
    <property type="match status" value="2"/>
</dbReference>
<protein>
    <submittedName>
        <fullName evidence="3">D-alanyl-D-alanine carboxypeptidase / D-alanyl-D-alanine-endopeptidase (Penicillin-binding protein 4)</fullName>
    </submittedName>
</protein>
<evidence type="ECO:0000313" key="3">
    <source>
        <dbReference type="EMBL" id="SDO79814.1"/>
    </source>
</evidence>
<keyword evidence="3" id="KW-0645">Protease</keyword>
<dbReference type="RefSeq" id="WP_092220503.1">
    <property type="nucleotide sequence ID" value="NZ_FNJI01000006.1"/>
</dbReference>
<evidence type="ECO:0000256" key="1">
    <source>
        <dbReference type="ARBA" id="ARBA00006096"/>
    </source>
</evidence>
<dbReference type="EMBL" id="FNJI01000006">
    <property type="protein sequence ID" value="SDO79814.1"/>
    <property type="molecule type" value="Genomic_DNA"/>
</dbReference>
<organism evidence="3 4">
    <name type="scientific">Desulforhopalus singaporensis</name>
    <dbReference type="NCBI Taxonomy" id="91360"/>
    <lineage>
        <taxon>Bacteria</taxon>
        <taxon>Pseudomonadati</taxon>
        <taxon>Thermodesulfobacteriota</taxon>
        <taxon>Desulfobulbia</taxon>
        <taxon>Desulfobulbales</taxon>
        <taxon>Desulfocapsaceae</taxon>
        <taxon>Desulforhopalus</taxon>
    </lineage>
</organism>
<evidence type="ECO:0000313" key="4">
    <source>
        <dbReference type="Proteomes" id="UP000199073"/>
    </source>
</evidence>
<name>A0A1H0MHI5_9BACT</name>
<dbReference type="PANTHER" id="PTHR30023">
    <property type="entry name" value="D-ALANYL-D-ALANINE CARBOXYPEPTIDASE"/>
    <property type="match status" value="1"/>
</dbReference>
<dbReference type="OrthoDB" id="5372081at2"/>
<dbReference type="PANTHER" id="PTHR30023:SF0">
    <property type="entry name" value="PENICILLIN-SENSITIVE CARBOXYPEPTIDASE A"/>
    <property type="match status" value="1"/>
</dbReference>
<keyword evidence="4" id="KW-1185">Reference proteome</keyword>
<dbReference type="STRING" id="91360.SAMN05660330_01051"/>
<reference evidence="3 4" key="1">
    <citation type="submission" date="2016-10" db="EMBL/GenBank/DDBJ databases">
        <authorList>
            <person name="de Groot N.N."/>
        </authorList>
    </citation>
    <scope>NUCLEOTIDE SEQUENCE [LARGE SCALE GENOMIC DNA]</scope>
    <source>
        <strain evidence="3 4">DSM 12130</strain>
    </source>
</reference>
<dbReference type="Proteomes" id="UP000199073">
    <property type="component" value="Unassembled WGS sequence"/>
</dbReference>
<evidence type="ECO:0000256" key="2">
    <source>
        <dbReference type="ARBA" id="ARBA00022801"/>
    </source>
</evidence>
<dbReference type="SUPFAM" id="SSF56601">
    <property type="entry name" value="beta-lactamase/transpeptidase-like"/>
    <property type="match status" value="1"/>
</dbReference>
<dbReference type="NCBIfam" id="TIGR00666">
    <property type="entry name" value="PBP4"/>
    <property type="match status" value="1"/>
</dbReference>
<dbReference type="InterPro" id="IPR012338">
    <property type="entry name" value="Beta-lactam/transpept-like"/>
</dbReference>
<dbReference type="GO" id="GO:0004185">
    <property type="term" value="F:serine-type carboxypeptidase activity"/>
    <property type="evidence" value="ECO:0007669"/>
    <property type="project" value="InterPro"/>
</dbReference>
<dbReference type="AlphaFoldDB" id="A0A1H0MHI5"/>
<gene>
    <name evidence="3" type="ORF">SAMN05660330_01051</name>
</gene>